<dbReference type="EMBL" id="AUXA02000005">
    <property type="protein sequence ID" value="EQB24422.1"/>
    <property type="molecule type" value="Genomic_DNA"/>
</dbReference>
<dbReference type="Pfam" id="PF00746">
    <property type="entry name" value="Gram_pos_anchor"/>
    <property type="match status" value="1"/>
</dbReference>
<protein>
    <submittedName>
        <fullName evidence="9">Collagen-like surface-anchored protein SclC</fullName>
    </submittedName>
</protein>
<evidence type="ECO:0000256" key="7">
    <source>
        <dbReference type="SAM" id="SignalP"/>
    </source>
</evidence>
<feature type="chain" id="PRO_5046338156" evidence="7">
    <location>
        <begin position="36"/>
        <end position="281"/>
    </location>
</feature>
<evidence type="ECO:0000256" key="3">
    <source>
        <dbReference type="ARBA" id="ARBA00022729"/>
    </source>
</evidence>
<dbReference type="Pfam" id="PF01391">
    <property type="entry name" value="Collagen"/>
    <property type="match status" value="1"/>
</dbReference>
<feature type="compositionally biased region" description="Low complexity" evidence="6">
    <location>
        <begin position="202"/>
        <end position="212"/>
    </location>
</feature>
<keyword evidence="3 7" id="KW-0732">Signal</keyword>
<feature type="domain" description="Gram-positive cocci surface proteins LPxTG" evidence="8">
    <location>
        <begin position="248"/>
        <end position="281"/>
    </location>
</feature>
<proteinExistence type="predicted"/>
<keyword evidence="5" id="KW-0572">Peptidoglycan-anchor</keyword>
<accession>A0ABN0MXY7</accession>
<keyword evidence="10" id="KW-1185">Reference proteome</keyword>
<evidence type="ECO:0000256" key="2">
    <source>
        <dbReference type="ARBA" id="ARBA00022525"/>
    </source>
</evidence>
<dbReference type="InterPro" id="IPR019931">
    <property type="entry name" value="LPXTG_anchor"/>
</dbReference>
<dbReference type="Proteomes" id="UP000025523">
    <property type="component" value="Unassembled WGS sequence"/>
</dbReference>
<dbReference type="RefSeq" id="WP_021320288.1">
    <property type="nucleotide sequence ID" value="NZ_AUXA02000005.1"/>
</dbReference>
<keyword evidence="2" id="KW-0964">Secreted</keyword>
<feature type="signal peptide" evidence="7">
    <location>
        <begin position="1"/>
        <end position="35"/>
    </location>
</feature>
<sequence>MARKHLNKYARRYGLTSAAIVLMAAAIGSGTSVQAQEHKVRMLIEKISSYPRVSDTVVRSDWYQGNDYTTPSIKEYLDKLEKYIKEYFALLTEELEVPGPMGPPGPAGPRGERGETGPIGPTGPQGPRGEVGPQGPKGDQGEVGPQGPKGDQGEVGPQGPKGDQGEVGPQGPKGDQGEVGPQGPKGDQGEMDPQGPKGDQGEVGPQGEQGQESKPDMPAPKAPEQIPAPQAPSTATKMVSRPQKAAALPATGETSNPFFSLAALSIIASAGMLTLKEKKDR</sequence>
<reference evidence="9 10" key="1">
    <citation type="journal article" date="2013" name="Genome Announc.">
        <title>Draft Genome Sequence of Streptococcus equi subsp. zooepidemicus Strain S31A1, Isolated from Equine Infectious Endometritis.</title>
        <authorList>
            <person name="da Piedade I."/>
            <person name="Skive B."/>
            <person name="Christensen H."/>
            <person name="Bojesen A.M."/>
        </authorList>
    </citation>
    <scope>NUCLEOTIDE SEQUENCE [LARGE SCALE GENOMIC DNA]</scope>
    <source>
        <strain evidence="9 10">SzS31A1</strain>
    </source>
</reference>
<dbReference type="InterPro" id="IPR008160">
    <property type="entry name" value="Collagen"/>
</dbReference>
<dbReference type="PANTHER" id="PTHR24637">
    <property type="entry name" value="COLLAGEN"/>
    <property type="match status" value="1"/>
</dbReference>
<keyword evidence="1" id="KW-0134">Cell wall</keyword>
<feature type="region of interest" description="Disordered" evidence="6">
    <location>
        <begin position="96"/>
        <end position="256"/>
    </location>
</feature>
<dbReference type="InterPro" id="IPR019950">
    <property type="entry name" value="M_anchor"/>
</dbReference>
<evidence type="ECO:0000313" key="9">
    <source>
        <dbReference type="EMBL" id="EQB24422.1"/>
    </source>
</evidence>
<dbReference type="NCBIfam" id="TIGR01167">
    <property type="entry name" value="LPXTG_anchor"/>
    <property type="match status" value="1"/>
</dbReference>
<dbReference type="PANTHER" id="PTHR24637:SF422">
    <property type="entry name" value="COLLAGEN IV NC1 DOMAIN-CONTAINING PROTEIN"/>
    <property type="match status" value="1"/>
</dbReference>
<keyword evidence="4" id="KW-0677">Repeat</keyword>
<comment type="caution">
    <text evidence="9">The sequence shown here is derived from an EMBL/GenBank/DDBJ whole genome shotgun (WGS) entry which is preliminary data.</text>
</comment>
<evidence type="ECO:0000313" key="10">
    <source>
        <dbReference type="Proteomes" id="UP000025523"/>
    </source>
</evidence>
<evidence type="ECO:0000256" key="4">
    <source>
        <dbReference type="ARBA" id="ARBA00022737"/>
    </source>
</evidence>
<dbReference type="PROSITE" id="PS50847">
    <property type="entry name" value="GRAM_POS_ANCHORING"/>
    <property type="match status" value="1"/>
</dbReference>
<gene>
    <name evidence="9" type="ORF">M837_00126</name>
</gene>
<name>A0ABN0MXY7_STRSZ</name>
<evidence type="ECO:0000259" key="8">
    <source>
        <dbReference type="PROSITE" id="PS50847"/>
    </source>
</evidence>
<evidence type="ECO:0000256" key="6">
    <source>
        <dbReference type="SAM" id="MobiDB-lite"/>
    </source>
</evidence>
<dbReference type="PRINTS" id="PR00015">
    <property type="entry name" value="GPOSANCHOR"/>
</dbReference>
<evidence type="ECO:0000256" key="5">
    <source>
        <dbReference type="ARBA" id="ARBA00023088"/>
    </source>
</evidence>
<organism evidence="9 10">
    <name type="scientific">Streptococcus equi subsp. zooepidemicus SzS31A1</name>
    <dbReference type="NCBI Taxonomy" id="1352602"/>
    <lineage>
        <taxon>Bacteria</taxon>
        <taxon>Bacillati</taxon>
        <taxon>Bacillota</taxon>
        <taxon>Bacilli</taxon>
        <taxon>Lactobacillales</taxon>
        <taxon>Streptococcaceae</taxon>
        <taxon>Streptococcus</taxon>
    </lineage>
</organism>
<evidence type="ECO:0000256" key="1">
    <source>
        <dbReference type="ARBA" id="ARBA00022512"/>
    </source>
</evidence>